<dbReference type="Proteomes" id="UP001596989">
    <property type="component" value="Unassembled WGS sequence"/>
</dbReference>
<feature type="domain" description="HTH lysR-type" evidence="5">
    <location>
        <begin position="1"/>
        <end position="58"/>
    </location>
</feature>
<dbReference type="PANTHER" id="PTHR30419:SF8">
    <property type="entry name" value="NITROGEN ASSIMILATION TRANSCRIPTIONAL ACTIVATOR-RELATED"/>
    <property type="match status" value="1"/>
</dbReference>
<dbReference type="Pfam" id="PF00126">
    <property type="entry name" value="HTH_1"/>
    <property type="match status" value="1"/>
</dbReference>
<protein>
    <submittedName>
        <fullName evidence="6">LysR family transcriptional regulator</fullName>
    </submittedName>
</protein>
<dbReference type="InterPro" id="IPR036388">
    <property type="entry name" value="WH-like_DNA-bd_sf"/>
</dbReference>
<organism evidence="6 7">
    <name type="scientific">Paenibacillus chungangensis</name>
    <dbReference type="NCBI Taxonomy" id="696535"/>
    <lineage>
        <taxon>Bacteria</taxon>
        <taxon>Bacillati</taxon>
        <taxon>Bacillota</taxon>
        <taxon>Bacilli</taxon>
        <taxon>Bacillales</taxon>
        <taxon>Paenibacillaceae</taxon>
        <taxon>Paenibacillus</taxon>
    </lineage>
</organism>
<evidence type="ECO:0000259" key="5">
    <source>
        <dbReference type="PROSITE" id="PS50931"/>
    </source>
</evidence>
<name>A0ABW3HKN1_9BACL</name>
<evidence type="ECO:0000256" key="3">
    <source>
        <dbReference type="ARBA" id="ARBA00023125"/>
    </source>
</evidence>
<comment type="caution">
    <text evidence="6">The sequence shown here is derived from an EMBL/GenBank/DDBJ whole genome shotgun (WGS) entry which is preliminary data.</text>
</comment>
<dbReference type="InterPro" id="IPR050950">
    <property type="entry name" value="HTH-type_LysR_regulators"/>
</dbReference>
<sequence>MDFRQLSYFLEVAERESFSKASQAIHLSQPTLSKMVKGLEEELGVVLFNRSTRSVTLTEAGKVVQHHAQAVMNAAHNLQTAVADLTQLKAGKFTLGLPPVIGASFFPKVITEFRNRHPMITIQLVEEGGKRIEQLLQEGRIDLGVVVLPVDDALFEIVPIVKRQLKLVVPIQHHLALGQEVKLGDLRDESFILFRHEFNLHDRVKEACIQEGFEPQVAYESSQWDFIYELICANQGISLLPETICAKFDTQKVRVLNGVEPSIQWNLGIVWKKDGYLSHAARGWVEYVKEVFS</sequence>
<keyword evidence="3" id="KW-0238">DNA-binding</keyword>
<dbReference type="EMBL" id="JBHTJZ010000004">
    <property type="protein sequence ID" value="MFD0958078.1"/>
    <property type="molecule type" value="Genomic_DNA"/>
</dbReference>
<evidence type="ECO:0000313" key="6">
    <source>
        <dbReference type="EMBL" id="MFD0958078.1"/>
    </source>
</evidence>
<dbReference type="SUPFAM" id="SSF46785">
    <property type="entry name" value="Winged helix' DNA-binding domain"/>
    <property type="match status" value="1"/>
</dbReference>
<comment type="similarity">
    <text evidence="1">Belongs to the LysR transcriptional regulatory family.</text>
</comment>
<evidence type="ECO:0000256" key="2">
    <source>
        <dbReference type="ARBA" id="ARBA00023015"/>
    </source>
</evidence>
<dbReference type="InterPro" id="IPR036390">
    <property type="entry name" value="WH_DNA-bd_sf"/>
</dbReference>
<dbReference type="Gene3D" id="3.40.190.290">
    <property type="match status" value="1"/>
</dbReference>
<keyword evidence="2" id="KW-0805">Transcription regulation</keyword>
<dbReference type="Gene3D" id="1.10.10.10">
    <property type="entry name" value="Winged helix-like DNA-binding domain superfamily/Winged helix DNA-binding domain"/>
    <property type="match status" value="1"/>
</dbReference>
<reference evidence="7" key="1">
    <citation type="journal article" date="2019" name="Int. J. Syst. Evol. Microbiol.">
        <title>The Global Catalogue of Microorganisms (GCM) 10K type strain sequencing project: providing services to taxonomists for standard genome sequencing and annotation.</title>
        <authorList>
            <consortium name="The Broad Institute Genomics Platform"/>
            <consortium name="The Broad Institute Genome Sequencing Center for Infectious Disease"/>
            <person name="Wu L."/>
            <person name="Ma J."/>
        </authorList>
    </citation>
    <scope>NUCLEOTIDE SEQUENCE [LARGE SCALE GENOMIC DNA]</scope>
    <source>
        <strain evidence="7">CCUG 59129</strain>
    </source>
</reference>
<evidence type="ECO:0000256" key="1">
    <source>
        <dbReference type="ARBA" id="ARBA00009437"/>
    </source>
</evidence>
<dbReference type="SUPFAM" id="SSF53850">
    <property type="entry name" value="Periplasmic binding protein-like II"/>
    <property type="match status" value="1"/>
</dbReference>
<dbReference type="CDD" id="cd08438">
    <property type="entry name" value="PBP2_CidR"/>
    <property type="match status" value="1"/>
</dbReference>
<dbReference type="Pfam" id="PF03466">
    <property type="entry name" value="LysR_substrate"/>
    <property type="match status" value="1"/>
</dbReference>
<proteinExistence type="inferred from homology"/>
<accession>A0ABW3HKN1</accession>
<dbReference type="PRINTS" id="PR00039">
    <property type="entry name" value="HTHLYSR"/>
</dbReference>
<gene>
    <name evidence="6" type="ORF">ACFQ2I_01605</name>
</gene>
<dbReference type="InterPro" id="IPR005119">
    <property type="entry name" value="LysR_subst-bd"/>
</dbReference>
<evidence type="ECO:0000256" key="4">
    <source>
        <dbReference type="ARBA" id="ARBA00023163"/>
    </source>
</evidence>
<dbReference type="InterPro" id="IPR000847">
    <property type="entry name" value="LysR_HTH_N"/>
</dbReference>
<dbReference type="PROSITE" id="PS50931">
    <property type="entry name" value="HTH_LYSR"/>
    <property type="match status" value="1"/>
</dbReference>
<keyword evidence="4" id="KW-0804">Transcription</keyword>
<dbReference type="PANTHER" id="PTHR30419">
    <property type="entry name" value="HTH-TYPE TRANSCRIPTIONAL REGULATOR YBHD"/>
    <property type="match status" value="1"/>
</dbReference>
<evidence type="ECO:0000313" key="7">
    <source>
        <dbReference type="Proteomes" id="UP001596989"/>
    </source>
</evidence>
<keyword evidence="7" id="KW-1185">Reference proteome</keyword>
<dbReference type="RefSeq" id="WP_377561712.1">
    <property type="nucleotide sequence ID" value="NZ_JBHTJZ010000004.1"/>
</dbReference>